<organism evidence="1 2">
    <name type="scientific">Evansella alkalicola</name>
    <dbReference type="NCBI Taxonomy" id="745819"/>
    <lineage>
        <taxon>Bacteria</taxon>
        <taxon>Bacillati</taxon>
        <taxon>Bacillota</taxon>
        <taxon>Bacilli</taxon>
        <taxon>Bacillales</taxon>
        <taxon>Bacillaceae</taxon>
        <taxon>Evansella</taxon>
    </lineage>
</organism>
<comment type="caution">
    <text evidence="1">The sequence shown here is derived from an EMBL/GenBank/DDBJ whole genome shotgun (WGS) entry which is preliminary data.</text>
</comment>
<keyword evidence="2" id="KW-1185">Reference proteome</keyword>
<evidence type="ECO:0000313" key="2">
    <source>
        <dbReference type="Proteomes" id="UP000790580"/>
    </source>
</evidence>
<dbReference type="Proteomes" id="UP000790580">
    <property type="component" value="Unassembled WGS sequence"/>
</dbReference>
<dbReference type="EMBL" id="JAHQCR010000050">
    <property type="protein sequence ID" value="MBU9722161.1"/>
    <property type="molecule type" value="Genomic_DNA"/>
</dbReference>
<proteinExistence type="predicted"/>
<dbReference type="RefSeq" id="WP_088076402.1">
    <property type="nucleotide sequence ID" value="NZ_JAHQCR010000050.1"/>
</dbReference>
<sequence length="94" mass="11592">MHERELIKEAKRAYYREYMRDYRRLKPEKVQGYRDNWFLKRALAEKNEKADKPHKSMTPKEQALFELEQLKNRQLEIEAKDVMKQQQLATPTFY</sequence>
<accession>A0ABS6JVP0</accession>
<reference evidence="1 2" key="1">
    <citation type="submission" date="2021-06" db="EMBL/GenBank/DDBJ databases">
        <title>Bacillus sp. RD4P76, an endophyte from a halophyte.</title>
        <authorList>
            <person name="Sun J.-Q."/>
        </authorList>
    </citation>
    <scope>NUCLEOTIDE SEQUENCE [LARGE SCALE GENOMIC DNA]</scope>
    <source>
        <strain evidence="1 2">JCM 17098</strain>
    </source>
</reference>
<evidence type="ECO:0000313" key="1">
    <source>
        <dbReference type="EMBL" id="MBU9722161.1"/>
    </source>
</evidence>
<gene>
    <name evidence="1" type="ORF">KS407_12015</name>
</gene>
<protein>
    <submittedName>
        <fullName evidence="1">Uncharacterized protein</fullName>
    </submittedName>
</protein>
<name>A0ABS6JVP0_9BACI</name>